<dbReference type="PANTHER" id="PTHR30563">
    <property type="entry name" value="DNA RECOMBINATION PROTEIN RMUC"/>
    <property type="match status" value="1"/>
</dbReference>
<dbReference type="AlphaFoldDB" id="A0A1S1HF27"/>
<dbReference type="OrthoDB" id="370725at2"/>
<comment type="similarity">
    <text evidence="2">Belongs to the RmuC family.</text>
</comment>
<proteinExistence type="inferred from homology"/>
<reference evidence="7 8" key="1">
    <citation type="submission" date="2016-09" db="EMBL/GenBank/DDBJ databases">
        <title>Metabolic pathway, cell adaptation mechanisms and a novel monoxygenase revealed through proteogenomic-transcription analysis of a Sphingomonas haloaromaticamans strain degrading the fungicide ortho-phenylphenol.</title>
        <authorList>
            <person name="Perruchon C."/>
            <person name="Papadopoulou E.S."/>
            <person name="Rousidou C."/>
            <person name="Vasileiadis S."/>
            <person name="Tanou G."/>
            <person name="Amoutzias G."/>
            <person name="Molassiotis A."/>
            <person name="Karpouzas D.G."/>
        </authorList>
    </citation>
    <scope>NUCLEOTIDE SEQUENCE [LARGE SCALE GENOMIC DNA]</scope>
    <source>
        <strain evidence="7 8">P3</strain>
    </source>
</reference>
<evidence type="ECO:0000313" key="8">
    <source>
        <dbReference type="Proteomes" id="UP000179467"/>
    </source>
</evidence>
<evidence type="ECO:0000256" key="5">
    <source>
        <dbReference type="ARBA" id="ARBA00023172"/>
    </source>
</evidence>
<comment type="function">
    <text evidence="1">Involved in DNA recombination.</text>
</comment>
<evidence type="ECO:0000256" key="2">
    <source>
        <dbReference type="ARBA" id="ARBA00009840"/>
    </source>
</evidence>
<sequence>MEALLIAAIPMMLALGLGVGWALRGSALADLRRERDSLAQRAAAAESARAVAEARGEELPPLRQMLDAVREERDAAQRGLAAAAKEAERVASLERALADERTRAAELAAANAAYVRGESERQRAHEEQVAQLKEMEAKLEARFGDLAGKALDAAQANFLKRAEERFAQAGQEGEAKLKLLLTPVESTLKRYDEKLEKIEKDRVGSYGELREAVAQLAQGNDVVRRETARLTNVLRSSPKARGRWGEEQLRNILEAAQLSENIDFTLQSSVTDGEKQLRPDCVINLPGGRCIVVDVKCPLVHFEQAFDEEDEERRAALLLQHAAAMKSYAADLGRKGYWRQFDLSPDFVIMFIPGEHFLSAAAERAPDLIETAFRNGVIVASTINMLALAKVMAGMWRQEHLAEQAKDIAEAGKELYKRLATMGAHVAKLGRNLSQATGAYNDFVGSLEGQVMTQARRFEALKVDTSGKSIDLLPVVETGVRPLRKLSAGEGDVPEAAE</sequence>
<keyword evidence="8" id="KW-1185">Reference proteome</keyword>
<feature type="coiled-coil region" evidence="6">
    <location>
        <begin position="28"/>
        <end position="142"/>
    </location>
</feature>
<evidence type="ECO:0000256" key="3">
    <source>
        <dbReference type="ARBA" id="ARBA00021840"/>
    </source>
</evidence>
<dbReference type="RefSeq" id="WP_070934232.1">
    <property type="nucleotide sequence ID" value="NZ_MIPT01000001.1"/>
</dbReference>
<dbReference type="Pfam" id="PF02646">
    <property type="entry name" value="RmuC"/>
    <property type="match status" value="1"/>
</dbReference>
<protein>
    <recommendedName>
        <fullName evidence="3">DNA recombination protein RmuC homolog</fullName>
    </recommendedName>
</protein>
<gene>
    <name evidence="7" type="primary">rmuC</name>
    <name evidence="7" type="ORF">BHE75_02796</name>
</gene>
<dbReference type="PANTHER" id="PTHR30563:SF0">
    <property type="entry name" value="DNA RECOMBINATION PROTEIN RMUC"/>
    <property type="match status" value="1"/>
</dbReference>
<keyword evidence="5" id="KW-0233">DNA recombination</keyword>
<dbReference type="EMBL" id="MIPT01000001">
    <property type="protein sequence ID" value="OHT20794.1"/>
    <property type="molecule type" value="Genomic_DNA"/>
</dbReference>
<comment type="caution">
    <text evidence="7">The sequence shown here is derived from an EMBL/GenBank/DDBJ whole genome shotgun (WGS) entry which is preliminary data.</text>
</comment>
<evidence type="ECO:0000256" key="6">
    <source>
        <dbReference type="SAM" id="Coils"/>
    </source>
</evidence>
<dbReference type="InterPro" id="IPR003798">
    <property type="entry name" value="DNA_recombination_RmuC"/>
</dbReference>
<keyword evidence="4 6" id="KW-0175">Coiled coil</keyword>
<evidence type="ECO:0000256" key="1">
    <source>
        <dbReference type="ARBA" id="ARBA00003416"/>
    </source>
</evidence>
<evidence type="ECO:0000313" key="7">
    <source>
        <dbReference type="EMBL" id="OHT20794.1"/>
    </source>
</evidence>
<evidence type="ECO:0000256" key="4">
    <source>
        <dbReference type="ARBA" id="ARBA00023054"/>
    </source>
</evidence>
<name>A0A1S1HF27_9SPHN</name>
<dbReference type="GO" id="GO:0006310">
    <property type="term" value="P:DNA recombination"/>
    <property type="evidence" value="ECO:0007669"/>
    <property type="project" value="UniProtKB-KW"/>
</dbReference>
<dbReference type="Proteomes" id="UP000179467">
    <property type="component" value="Unassembled WGS sequence"/>
</dbReference>
<organism evidence="7 8">
    <name type="scientific">Edaphosphingomonas haloaromaticamans</name>
    <dbReference type="NCBI Taxonomy" id="653954"/>
    <lineage>
        <taxon>Bacteria</taxon>
        <taxon>Pseudomonadati</taxon>
        <taxon>Pseudomonadota</taxon>
        <taxon>Alphaproteobacteria</taxon>
        <taxon>Sphingomonadales</taxon>
        <taxon>Rhizorhabdaceae</taxon>
        <taxon>Edaphosphingomonas</taxon>
    </lineage>
</organism>
<accession>A0A1S1HF27</accession>